<dbReference type="PANTHER" id="PTHR24369">
    <property type="entry name" value="ANTIGEN BSP, PUTATIVE-RELATED"/>
    <property type="match status" value="1"/>
</dbReference>
<sequence>DYFGLLCLMVCLCLSQSKAQCPWQTDPSSAELQSSCICSTNMAQELSVQCDLVNYEILMQTLDKYSQGTLDLLYINNSSVKTIDDSSFSNLKIHNLQLSGCQIQTISPTAFKGLEIYLRHLSLQDNKIDEIPNLEGLINLTLLDLSRNRISRVPDDVFVSLKNLQTLKLADNNLTLSKNAFRGLENSLKNLNLKGTNQKTLPECIRSLKNLAFLDLAQNILSELPGTSAHIFQGLGALTALNLERNVIQSLGEFTFDGVKNTLSSLSLLNNLLTDYPTTAISKLPELRVLDLGFNLIKEIPNDAFLANPSLTLLALDGNPIETIPKKAFMHLNTTLRGLSLGGRYLQCDCRIRWVIEWIKNGDLQVTSRERNPQFCASPSFLKNKHFYKIDPSEMVCDNDQSPSDASAVLDTIIEEDEEDSQHPIGTGVGYASPTIVSPDVFPTSKNKFKKNPPIAEVEVVKNTNTSELLGIMETTRAIPSTTESTTVAVETTTKYFAQNSTNTKPTNTTRKSNLVITRPQTVQTSQKPPLILGTYPKKQVQEVIIRSVHRQDNSVIIQWDSETANILGFRVVYRLFGDRTFKQGPPLETSEREFKIKNVPYQECIIVCVISLEEITITPDTVPYSQCREIRTAVTMTSNMDRITIAASAAICGTVLIAVVVFIAASKRRAKKLQTLHHSVASCHPSKTGIPVGTLPVTCYGGPNTAQMSSLAALNAFNSHKDWDQGSVYSNRSLNPSRMYRVADSRQGENAITIFNDAKSINYLVKSIDAFIITNWCINCLFLGLNEDLHSNVSNFSAKPPKMRSVADGQSQNSFSNNSMRYLGGTNAYASDLVNSRPELRQSRQSLAVSERMSHISYPGSGRTNTSRNKPRQRSRTREGTQNRPPSRYSHTGSHHTLNNYCGGDTSDNWTDHDMDIYMTRNPTARNGLVPL</sequence>
<dbReference type="InterPro" id="IPR032675">
    <property type="entry name" value="LRR_dom_sf"/>
</dbReference>
<keyword evidence="3" id="KW-0677">Repeat</keyword>
<name>A0A6G0YDG6_APHCR</name>
<feature type="compositionally biased region" description="Polar residues" evidence="4">
    <location>
        <begin position="883"/>
        <end position="901"/>
    </location>
</feature>
<feature type="region of interest" description="Disordered" evidence="4">
    <location>
        <begin position="835"/>
        <end position="901"/>
    </location>
</feature>
<gene>
    <name evidence="7" type="ORF">FWK35_00030252</name>
</gene>
<accession>A0A6G0YDG6</accession>
<dbReference type="Gene3D" id="3.80.10.10">
    <property type="entry name" value="Ribonuclease Inhibitor"/>
    <property type="match status" value="3"/>
</dbReference>
<dbReference type="InterPro" id="IPR003591">
    <property type="entry name" value="Leu-rich_rpt_typical-subtyp"/>
</dbReference>
<dbReference type="InterPro" id="IPR001611">
    <property type="entry name" value="Leu-rich_rpt"/>
</dbReference>
<dbReference type="SMART" id="SM00365">
    <property type="entry name" value="LRR_SD22"/>
    <property type="match status" value="5"/>
</dbReference>
<dbReference type="GO" id="GO:0005886">
    <property type="term" value="C:plasma membrane"/>
    <property type="evidence" value="ECO:0007669"/>
    <property type="project" value="TreeGrafter"/>
</dbReference>
<dbReference type="Proteomes" id="UP000478052">
    <property type="component" value="Unassembled WGS sequence"/>
</dbReference>
<dbReference type="SUPFAM" id="SSF52058">
    <property type="entry name" value="L domain-like"/>
    <property type="match status" value="1"/>
</dbReference>
<feature type="compositionally biased region" description="Polar residues" evidence="4">
    <location>
        <begin position="809"/>
        <end position="821"/>
    </location>
</feature>
<evidence type="ECO:0000313" key="7">
    <source>
        <dbReference type="EMBL" id="KAF0753861.1"/>
    </source>
</evidence>
<keyword evidence="2 6" id="KW-0732">Signal</keyword>
<feature type="chain" id="PRO_5026200752" evidence="6">
    <location>
        <begin position="20"/>
        <end position="933"/>
    </location>
</feature>
<keyword evidence="5" id="KW-0812">Transmembrane</keyword>
<comment type="caution">
    <text evidence="7">The sequence shown here is derived from an EMBL/GenBank/DDBJ whole genome shotgun (WGS) entry which is preliminary data.</text>
</comment>
<evidence type="ECO:0000313" key="8">
    <source>
        <dbReference type="Proteomes" id="UP000478052"/>
    </source>
</evidence>
<dbReference type="SMART" id="SM00369">
    <property type="entry name" value="LRR_TYP"/>
    <property type="match status" value="7"/>
</dbReference>
<feature type="signal peptide" evidence="6">
    <location>
        <begin position="1"/>
        <end position="19"/>
    </location>
</feature>
<evidence type="ECO:0000256" key="6">
    <source>
        <dbReference type="SAM" id="SignalP"/>
    </source>
</evidence>
<dbReference type="EMBL" id="VUJU01004596">
    <property type="protein sequence ID" value="KAF0753861.1"/>
    <property type="molecule type" value="Genomic_DNA"/>
</dbReference>
<dbReference type="OrthoDB" id="6359842at2759"/>
<evidence type="ECO:0000256" key="3">
    <source>
        <dbReference type="ARBA" id="ARBA00022737"/>
    </source>
</evidence>
<feature type="transmembrane region" description="Helical" evidence="5">
    <location>
        <begin position="646"/>
        <end position="666"/>
    </location>
</feature>
<keyword evidence="5" id="KW-0472">Membrane</keyword>
<dbReference type="PANTHER" id="PTHR24369:SF210">
    <property type="entry name" value="CHAOPTIN-RELATED"/>
    <property type="match status" value="1"/>
</dbReference>
<evidence type="ECO:0000256" key="1">
    <source>
        <dbReference type="ARBA" id="ARBA00022614"/>
    </source>
</evidence>
<keyword evidence="8" id="KW-1185">Reference proteome</keyword>
<evidence type="ECO:0000256" key="5">
    <source>
        <dbReference type="SAM" id="Phobius"/>
    </source>
</evidence>
<reference evidence="7 8" key="1">
    <citation type="submission" date="2019-08" db="EMBL/GenBank/DDBJ databases">
        <title>Whole genome of Aphis craccivora.</title>
        <authorList>
            <person name="Voronova N.V."/>
            <person name="Shulinski R.S."/>
            <person name="Bandarenka Y.V."/>
            <person name="Zhorov D.G."/>
            <person name="Warner D."/>
        </authorList>
    </citation>
    <scope>NUCLEOTIDE SEQUENCE [LARGE SCALE GENOMIC DNA]</scope>
    <source>
        <strain evidence="7">180601</strain>
        <tissue evidence="7">Whole Body</tissue>
    </source>
</reference>
<feature type="non-terminal residue" evidence="7">
    <location>
        <position position="1"/>
    </location>
</feature>
<evidence type="ECO:0000256" key="2">
    <source>
        <dbReference type="ARBA" id="ARBA00022729"/>
    </source>
</evidence>
<keyword evidence="5" id="KW-1133">Transmembrane helix</keyword>
<dbReference type="AlphaFoldDB" id="A0A6G0YDG6"/>
<feature type="region of interest" description="Disordered" evidence="4">
    <location>
        <begin position="799"/>
        <end position="821"/>
    </location>
</feature>
<proteinExistence type="predicted"/>
<dbReference type="InterPro" id="IPR050541">
    <property type="entry name" value="LRR_TM_domain-containing"/>
</dbReference>
<dbReference type="PROSITE" id="PS51450">
    <property type="entry name" value="LRR"/>
    <property type="match status" value="3"/>
</dbReference>
<organism evidence="7 8">
    <name type="scientific">Aphis craccivora</name>
    <name type="common">Cowpea aphid</name>
    <dbReference type="NCBI Taxonomy" id="307492"/>
    <lineage>
        <taxon>Eukaryota</taxon>
        <taxon>Metazoa</taxon>
        <taxon>Ecdysozoa</taxon>
        <taxon>Arthropoda</taxon>
        <taxon>Hexapoda</taxon>
        <taxon>Insecta</taxon>
        <taxon>Pterygota</taxon>
        <taxon>Neoptera</taxon>
        <taxon>Paraneoptera</taxon>
        <taxon>Hemiptera</taxon>
        <taxon>Sternorrhyncha</taxon>
        <taxon>Aphidomorpha</taxon>
        <taxon>Aphidoidea</taxon>
        <taxon>Aphididae</taxon>
        <taxon>Aphidini</taxon>
        <taxon>Aphis</taxon>
        <taxon>Aphis</taxon>
    </lineage>
</organism>
<keyword evidence="1" id="KW-0433">Leucine-rich repeat</keyword>
<protein>
    <submittedName>
        <fullName evidence="7">Leucine-rich repeat and fibronectin type III domain-containing protein 1-like protein</fullName>
    </submittedName>
</protein>
<dbReference type="Pfam" id="PF13855">
    <property type="entry name" value="LRR_8"/>
    <property type="match status" value="3"/>
</dbReference>
<evidence type="ECO:0000256" key="4">
    <source>
        <dbReference type="SAM" id="MobiDB-lite"/>
    </source>
</evidence>